<dbReference type="GO" id="GO:0016872">
    <property type="term" value="F:intramolecular lyase activity"/>
    <property type="evidence" value="ECO:0007669"/>
    <property type="project" value="InterPro"/>
</dbReference>
<feature type="chain" id="PRO_5042919216" description="Chalcone isomerase domain-containing protein" evidence="1">
    <location>
        <begin position="20"/>
        <end position="188"/>
    </location>
</feature>
<feature type="signal peptide" evidence="1">
    <location>
        <begin position="1"/>
        <end position="19"/>
    </location>
</feature>
<sequence>MKRMLLACLLCLSSISASALELQGVKLDEQVQVADQKLVLNGAGVRSIFFIKMYVAGLYLAGKQTSTEAVMADANAKRIALNVVVDDADTEHFLKGFRKGIEKNHSEKEMAELQVRLDTFIHLFDTVKAVKKGDVIAFDWMPGNGTRVTFNGTELGKVAGEDFYRALLSIWIGGKPVSSDMKKGLLGG</sequence>
<feature type="domain" description="Chalcone isomerase" evidence="2">
    <location>
        <begin position="20"/>
        <end position="187"/>
    </location>
</feature>
<dbReference type="InterPro" id="IPR036298">
    <property type="entry name" value="Chalcone_isomerase_sf"/>
</dbReference>
<dbReference type="InterPro" id="IPR016088">
    <property type="entry name" value="Chalcone_isomerase_3-sand"/>
</dbReference>
<dbReference type="InterPro" id="IPR016087">
    <property type="entry name" value="Chalcone_isomerase"/>
</dbReference>
<dbReference type="EMBL" id="AP019536">
    <property type="protein sequence ID" value="BBI99128.1"/>
    <property type="molecule type" value="Genomic_DNA"/>
</dbReference>
<dbReference type="Pfam" id="PF16036">
    <property type="entry name" value="Chalcone_3"/>
    <property type="match status" value="1"/>
</dbReference>
<evidence type="ECO:0000256" key="1">
    <source>
        <dbReference type="SAM" id="SignalP"/>
    </source>
</evidence>
<organism evidence="3 4">
    <name type="scientific">Ferrigenium kumadai</name>
    <dbReference type="NCBI Taxonomy" id="1682490"/>
    <lineage>
        <taxon>Bacteria</taxon>
        <taxon>Pseudomonadati</taxon>
        <taxon>Pseudomonadota</taxon>
        <taxon>Betaproteobacteria</taxon>
        <taxon>Nitrosomonadales</taxon>
        <taxon>Gallionellaceae</taxon>
        <taxon>Ferrigenium</taxon>
    </lineage>
</organism>
<dbReference type="AlphaFoldDB" id="A0AAN1SY46"/>
<evidence type="ECO:0000313" key="4">
    <source>
        <dbReference type="Proteomes" id="UP001319121"/>
    </source>
</evidence>
<dbReference type="Gene3D" id="3.50.70.10">
    <property type="match status" value="1"/>
</dbReference>
<evidence type="ECO:0000259" key="2">
    <source>
        <dbReference type="Pfam" id="PF16036"/>
    </source>
</evidence>
<gene>
    <name evidence="3" type="ORF">FGKAn22_08210</name>
</gene>
<proteinExistence type="predicted"/>
<name>A0AAN1SY46_9PROT</name>
<dbReference type="SUPFAM" id="SSF54626">
    <property type="entry name" value="Chalcone isomerase"/>
    <property type="match status" value="1"/>
</dbReference>
<protein>
    <recommendedName>
        <fullName evidence="2">Chalcone isomerase domain-containing protein</fullName>
    </recommendedName>
</protein>
<dbReference type="PANTHER" id="PTHR47698:SF2">
    <property type="entry name" value="FATTY-ACID-BINDING PROTEIN 3, CHLOROPLASTIC"/>
    <property type="match status" value="1"/>
</dbReference>
<keyword evidence="1" id="KW-0732">Signal</keyword>
<dbReference type="Proteomes" id="UP001319121">
    <property type="component" value="Chromosome"/>
</dbReference>
<reference evidence="3 4" key="1">
    <citation type="submission" date="2019-03" db="EMBL/GenBank/DDBJ databases">
        <title>Complete genome sequence of Ferrigenium kumadai strain An22, a microaerophilic iron-oxidizing bacterium isolated from a paddy field soil.</title>
        <authorList>
            <person name="Watanabe T."/>
            <person name="Asakawa S."/>
        </authorList>
    </citation>
    <scope>NUCLEOTIDE SEQUENCE [LARGE SCALE GENOMIC DNA]</scope>
    <source>
        <strain evidence="3 4">An22</strain>
    </source>
</reference>
<dbReference type="KEGG" id="fku:FGKAn22_08210"/>
<dbReference type="PANTHER" id="PTHR47698">
    <property type="entry name" value="FATTY-ACID-BINDING PROTEIN 3, CHLOROPLASTIC"/>
    <property type="match status" value="1"/>
</dbReference>
<accession>A0AAN1SY46</accession>
<dbReference type="RefSeq" id="WP_212786723.1">
    <property type="nucleotide sequence ID" value="NZ_AP019536.1"/>
</dbReference>
<evidence type="ECO:0000313" key="3">
    <source>
        <dbReference type="EMBL" id="BBI99128.1"/>
    </source>
</evidence>
<keyword evidence="4" id="KW-1185">Reference proteome</keyword>